<gene>
    <name evidence="8" type="primary">rplX</name>
    <name evidence="12" type="ORF">DN752_07760</name>
</gene>
<evidence type="ECO:0000256" key="8">
    <source>
        <dbReference type="HAMAP-Rule" id="MF_01326"/>
    </source>
</evidence>
<dbReference type="GO" id="GO:0019843">
    <property type="term" value="F:rRNA binding"/>
    <property type="evidence" value="ECO:0007669"/>
    <property type="project" value="UniProtKB-UniRule"/>
</dbReference>
<dbReference type="RefSeq" id="WP_112783422.1">
    <property type="nucleotide sequence ID" value="NZ_CP030041.1"/>
</dbReference>
<dbReference type="GO" id="GO:0005840">
    <property type="term" value="C:ribosome"/>
    <property type="evidence" value="ECO:0007669"/>
    <property type="project" value="UniProtKB-KW"/>
</dbReference>
<evidence type="ECO:0000256" key="1">
    <source>
        <dbReference type="ARBA" id="ARBA00010618"/>
    </source>
</evidence>
<comment type="similarity">
    <text evidence="1 8 9">Belongs to the universal ribosomal protein uL24 family.</text>
</comment>
<evidence type="ECO:0000259" key="11">
    <source>
        <dbReference type="SMART" id="SM00739"/>
    </source>
</evidence>
<dbReference type="FunFam" id="2.30.30.30:FF:000004">
    <property type="entry name" value="50S ribosomal protein L24"/>
    <property type="match status" value="1"/>
</dbReference>
<evidence type="ECO:0000256" key="5">
    <source>
        <dbReference type="ARBA" id="ARBA00023274"/>
    </source>
</evidence>
<dbReference type="Pfam" id="PF00467">
    <property type="entry name" value="KOW"/>
    <property type="match status" value="1"/>
</dbReference>
<dbReference type="Gene3D" id="2.30.30.30">
    <property type="match status" value="1"/>
</dbReference>
<reference evidence="12 13" key="1">
    <citation type="submission" date="2018-06" db="EMBL/GenBank/DDBJ databases">
        <title>Echinicola strongylocentroti sp. nov., isolated from a sea urchin Strongylocentrotus intermedius.</title>
        <authorList>
            <person name="Bae S.S."/>
        </authorList>
    </citation>
    <scope>NUCLEOTIDE SEQUENCE [LARGE SCALE GENOMIC DNA]</scope>
    <source>
        <strain evidence="12 13">MEBiC08714</strain>
    </source>
</reference>
<dbReference type="Proteomes" id="UP000248688">
    <property type="component" value="Chromosome"/>
</dbReference>
<evidence type="ECO:0000256" key="6">
    <source>
        <dbReference type="ARBA" id="ARBA00035206"/>
    </source>
</evidence>
<evidence type="ECO:0000256" key="10">
    <source>
        <dbReference type="SAM" id="MobiDB-lite"/>
    </source>
</evidence>
<evidence type="ECO:0000256" key="3">
    <source>
        <dbReference type="ARBA" id="ARBA00022884"/>
    </source>
</evidence>
<feature type="compositionally biased region" description="Basic and acidic residues" evidence="10">
    <location>
        <begin position="14"/>
        <end position="29"/>
    </location>
</feature>
<dbReference type="GO" id="GO:1990904">
    <property type="term" value="C:ribonucleoprotein complex"/>
    <property type="evidence" value="ECO:0007669"/>
    <property type="project" value="UniProtKB-KW"/>
</dbReference>
<dbReference type="EMBL" id="CP030041">
    <property type="protein sequence ID" value="AWW30029.1"/>
    <property type="molecule type" value="Genomic_DNA"/>
</dbReference>
<dbReference type="NCBIfam" id="TIGR01079">
    <property type="entry name" value="rplX_bact"/>
    <property type="match status" value="1"/>
</dbReference>
<dbReference type="KEGG" id="est:DN752_07760"/>
<sequence>MERKKNKQPKLHIKRGDTVKVLSGDDKGKSGKILSVDLEKRKAIVEGLNMVTKHVKPTAANPQGGIEKKEAAIHISNLMLIDPKTGEATRTGRKLGENGKLVRYSKKTGEVING</sequence>
<dbReference type="InterPro" id="IPR041988">
    <property type="entry name" value="Ribosomal_uL24_KOW"/>
</dbReference>
<keyword evidence="2 8" id="KW-0699">rRNA-binding</keyword>
<dbReference type="InterPro" id="IPR005824">
    <property type="entry name" value="KOW"/>
</dbReference>
<dbReference type="SMART" id="SM00739">
    <property type="entry name" value="KOW"/>
    <property type="match status" value="1"/>
</dbReference>
<comment type="function">
    <text evidence="7 8">One of the proteins that surrounds the polypeptide exit tunnel on the outside of the subunit.</text>
</comment>
<dbReference type="PANTHER" id="PTHR12903">
    <property type="entry name" value="MITOCHONDRIAL RIBOSOMAL PROTEIN L24"/>
    <property type="match status" value="1"/>
</dbReference>
<dbReference type="PROSITE" id="PS01108">
    <property type="entry name" value="RIBOSOMAL_L24"/>
    <property type="match status" value="1"/>
</dbReference>
<evidence type="ECO:0000256" key="2">
    <source>
        <dbReference type="ARBA" id="ARBA00022730"/>
    </source>
</evidence>
<dbReference type="AlphaFoldDB" id="A0A2Z4IH19"/>
<comment type="function">
    <text evidence="8">One of two assembly initiator proteins, it binds directly to the 5'-end of the 23S rRNA, where it nucleates assembly of the 50S subunit.</text>
</comment>
<evidence type="ECO:0000256" key="9">
    <source>
        <dbReference type="RuleBase" id="RU003477"/>
    </source>
</evidence>
<evidence type="ECO:0000256" key="7">
    <source>
        <dbReference type="ARBA" id="ARBA00058688"/>
    </source>
</evidence>
<dbReference type="InterPro" id="IPR057264">
    <property type="entry name" value="Ribosomal_uL24_C"/>
</dbReference>
<name>A0A2Z4IH19_9BACT</name>
<protein>
    <recommendedName>
        <fullName evidence="6 8">Large ribosomal subunit protein uL24</fullName>
    </recommendedName>
</protein>
<dbReference type="GO" id="GO:0003735">
    <property type="term" value="F:structural constituent of ribosome"/>
    <property type="evidence" value="ECO:0007669"/>
    <property type="project" value="InterPro"/>
</dbReference>
<keyword evidence="13" id="KW-1185">Reference proteome</keyword>
<keyword evidence="5 8" id="KW-0687">Ribonucleoprotein</keyword>
<dbReference type="CDD" id="cd06089">
    <property type="entry name" value="KOW_RPL26"/>
    <property type="match status" value="1"/>
</dbReference>
<evidence type="ECO:0000313" key="12">
    <source>
        <dbReference type="EMBL" id="AWW30029.1"/>
    </source>
</evidence>
<feature type="domain" description="KOW" evidence="11">
    <location>
        <begin position="12"/>
        <end position="39"/>
    </location>
</feature>
<dbReference type="OrthoDB" id="9807419at2"/>
<keyword evidence="3 8" id="KW-0694">RNA-binding</keyword>
<dbReference type="HAMAP" id="MF_01326_B">
    <property type="entry name" value="Ribosomal_uL24_B"/>
    <property type="match status" value="1"/>
</dbReference>
<evidence type="ECO:0000313" key="13">
    <source>
        <dbReference type="Proteomes" id="UP000248688"/>
    </source>
</evidence>
<proteinExistence type="inferred from homology"/>
<dbReference type="InterPro" id="IPR005825">
    <property type="entry name" value="Ribosomal_uL24_CS"/>
</dbReference>
<comment type="subunit">
    <text evidence="8">Part of the 50S ribosomal subunit.</text>
</comment>
<evidence type="ECO:0000256" key="4">
    <source>
        <dbReference type="ARBA" id="ARBA00022980"/>
    </source>
</evidence>
<accession>A0A2Z4IH19</accession>
<dbReference type="SUPFAM" id="SSF50104">
    <property type="entry name" value="Translation proteins SH3-like domain"/>
    <property type="match status" value="1"/>
</dbReference>
<feature type="compositionally biased region" description="Basic residues" evidence="10">
    <location>
        <begin position="1"/>
        <end position="13"/>
    </location>
</feature>
<dbReference type="InterPro" id="IPR014722">
    <property type="entry name" value="Rib_uL2_dom2"/>
</dbReference>
<organism evidence="12 13">
    <name type="scientific">Echinicola strongylocentroti</name>
    <dbReference type="NCBI Taxonomy" id="1795355"/>
    <lineage>
        <taxon>Bacteria</taxon>
        <taxon>Pseudomonadati</taxon>
        <taxon>Bacteroidota</taxon>
        <taxon>Cytophagia</taxon>
        <taxon>Cytophagales</taxon>
        <taxon>Cyclobacteriaceae</taxon>
        <taxon>Echinicola</taxon>
    </lineage>
</organism>
<dbReference type="GO" id="GO:0006412">
    <property type="term" value="P:translation"/>
    <property type="evidence" value="ECO:0007669"/>
    <property type="project" value="UniProtKB-UniRule"/>
</dbReference>
<dbReference type="Pfam" id="PF17136">
    <property type="entry name" value="ribosomal_L24"/>
    <property type="match status" value="1"/>
</dbReference>
<dbReference type="InterPro" id="IPR008991">
    <property type="entry name" value="Translation_prot_SH3-like_sf"/>
</dbReference>
<feature type="region of interest" description="Disordered" evidence="10">
    <location>
        <begin position="1"/>
        <end position="29"/>
    </location>
</feature>
<keyword evidence="4 8" id="KW-0689">Ribosomal protein</keyword>
<dbReference type="InterPro" id="IPR003256">
    <property type="entry name" value="Ribosomal_uL24"/>
</dbReference>